<keyword evidence="2" id="KW-1185">Reference proteome</keyword>
<dbReference type="RefSeq" id="WP_221287172.1">
    <property type="nucleotide sequence ID" value="NZ_AP024597.1"/>
</dbReference>
<gene>
    <name evidence="1" type="ORF">KN1_18040</name>
</gene>
<accession>A0A8D5U7Q0</accession>
<reference evidence="1 2" key="1">
    <citation type="submission" date="2021-04" db="EMBL/GenBank/DDBJ databases">
        <title>Complete genome sequence of Stygiolobus sp. KN-1.</title>
        <authorList>
            <person name="Nakamura K."/>
            <person name="Sakai H."/>
            <person name="Kurosawa N."/>
        </authorList>
    </citation>
    <scope>NUCLEOTIDE SEQUENCE [LARGE SCALE GENOMIC DNA]</scope>
    <source>
        <strain evidence="1 2">KN-1</strain>
    </source>
</reference>
<dbReference type="AlphaFoldDB" id="A0A8D5U7Q0"/>
<organism evidence="1 2">
    <name type="scientific">Stygiolobus caldivivus</name>
    <dbReference type="NCBI Taxonomy" id="2824673"/>
    <lineage>
        <taxon>Archaea</taxon>
        <taxon>Thermoproteota</taxon>
        <taxon>Thermoprotei</taxon>
        <taxon>Sulfolobales</taxon>
        <taxon>Sulfolobaceae</taxon>
        <taxon>Stygiolobus</taxon>
    </lineage>
</organism>
<evidence type="ECO:0000313" key="1">
    <source>
        <dbReference type="EMBL" id="BCU70507.1"/>
    </source>
</evidence>
<protein>
    <submittedName>
        <fullName evidence="1">Uncharacterized protein</fullName>
    </submittedName>
</protein>
<dbReference type="KEGG" id="csty:KN1_18040"/>
<sequence length="204" mass="23736">MRIKFTSIKIPSSLIPHSKNEYDQVKEVSEYIYEIIQGSDTTDIIIDDKLLFIYSMFTSKLLENVVENSFFYVYGLKGHKYLSGDMTTVLSELITYSTLFSLYEVKLNNIIPFRTVKYLGTIADAVINLEEERKLAKELETENGLLFINIRASMTHRSYILVDKIWKTLLNIELVRYPDNYGLISIITREKESIKEAFVFITPE</sequence>
<dbReference type="Proteomes" id="UP000825123">
    <property type="component" value="Chromosome"/>
</dbReference>
<dbReference type="EMBL" id="AP024597">
    <property type="protein sequence ID" value="BCU70507.1"/>
    <property type="molecule type" value="Genomic_DNA"/>
</dbReference>
<dbReference type="GeneID" id="66163528"/>
<proteinExistence type="predicted"/>
<name>A0A8D5U7Q0_9CREN</name>
<evidence type="ECO:0000313" key="2">
    <source>
        <dbReference type="Proteomes" id="UP000825123"/>
    </source>
</evidence>